<evidence type="ECO:0000256" key="10">
    <source>
        <dbReference type="PROSITE-ProRule" id="PRU10141"/>
    </source>
</evidence>
<keyword evidence="5 10" id="KW-0547">Nucleotide-binding</keyword>
<evidence type="ECO:0000256" key="4">
    <source>
        <dbReference type="ARBA" id="ARBA00022679"/>
    </source>
</evidence>
<evidence type="ECO:0000256" key="5">
    <source>
        <dbReference type="ARBA" id="ARBA00022741"/>
    </source>
</evidence>
<evidence type="ECO:0000256" key="2">
    <source>
        <dbReference type="ARBA" id="ARBA00012513"/>
    </source>
</evidence>
<comment type="catalytic activity">
    <reaction evidence="9">
        <text>L-seryl-[protein] + ATP = O-phospho-L-seryl-[protein] + ADP + H(+)</text>
        <dbReference type="Rhea" id="RHEA:17989"/>
        <dbReference type="Rhea" id="RHEA-COMP:9863"/>
        <dbReference type="Rhea" id="RHEA-COMP:11604"/>
        <dbReference type="ChEBI" id="CHEBI:15378"/>
        <dbReference type="ChEBI" id="CHEBI:29999"/>
        <dbReference type="ChEBI" id="CHEBI:30616"/>
        <dbReference type="ChEBI" id="CHEBI:83421"/>
        <dbReference type="ChEBI" id="CHEBI:456216"/>
        <dbReference type="EC" id="2.7.11.1"/>
    </reaction>
</comment>
<dbReference type="GO" id="GO:0005524">
    <property type="term" value="F:ATP binding"/>
    <property type="evidence" value="ECO:0007669"/>
    <property type="project" value="UniProtKB-UniRule"/>
</dbReference>
<keyword evidence="7 10" id="KW-0067">ATP-binding</keyword>
<comment type="catalytic activity">
    <reaction evidence="8">
        <text>L-threonyl-[protein] + ATP = O-phospho-L-threonyl-[protein] + ADP + H(+)</text>
        <dbReference type="Rhea" id="RHEA:46608"/>
        <dbReference type="Rhea" id="RHEA-COMP:11060"/>
        <dbReference type="Rhea" id="RHEA-COMP:11605"/>
        <dbReference type="ChEBI" id="CHEBI:15378"/>
        <dbReference type="ChEBI" id="CHEBI:30013"/>
        <dbReference type="ChEBI" id="CHEBI:30616"/>
        <dbReference type="ChEBI" id="CHEBI:61977"/>
        <dbReference type="ChEBI" id="CHEBI:456216"/>
        <dbReference type="EC" id="2.7.11.1"/>
    </reaction>
</comment>
<dbReference type="AlphaFoldDB" id="A0A8H7UC01"/>
<accession>A0A8H7UC01</accession>
<sequence length="504" mass="57179">MLSSQRYSTSTSKDSRLPSYSYSKQVRRTSIFESDLSSPTVSIFTSTDSAGRYRDQTSLTSTESAHIDKQPFREGTVVIYNSNKSHIQKRIVVSAPGQVVCQRIVRRKSAFASTKAPWRPPGKWQIPDVFITDPLPYPPLTSNTVKQRRKSLSAPEATDRFKSRLASKGQCLHKVAKSNDQKPWIPAGKPPDCLPIPKPVSRSSRRKPHAQFERAMRKLVPESKIKEQNPKERYANFTKIGSGANGAVVKATGRQSSKQVYAIKRCFIDDTDQPHLAYILRELRIMGSFNHDNIVAIKEVTLWSDHVWIAMEIMSCSVFGLLCKISTGLPQNIAVYIVRECLQGLIFLHSKGYMHRDVKCENLLLNRTGQVKLADFGLASPLNRANNARLGTAKWMAPEVIREMEYDEKVDVWSTAITMIEMMDRVPPLYYLDNTDDIFAEILWGMPAKFSFATPSEHMKDLVAWMLYTDTRRRPSAKNVLSVKIPSISRQIHFTCIFNCLNLQ</sequence>
<dbReference type="InterPro" id="IPR017441">
    <property type="entry name" value="Protein_kinase_ATP_BS"/>
</dbReference>
<keyword evidence="6" id="KW-0418">Kinase</keyword>
<evidence type="ECO:0000256" key="1">
    <source>
        <dbReference type="ARBA" id="ARBA00008874"/>
    </source>
</evidence>
<evidence type="ECO:0000313" key="14">
    <source>
        <dbReference type="Proteomes" id="UP000654370"/>
    </source>
</evidence>
<keyword evidence="4" id="KW-0808">Transferase</keyword>
<evidence type="ECO:0000313" key="13">
    <source>
        <dbReference type="EMBL" id="KAG2180006.1"/>
    </source>
</evidence>
<evidence type="ECO:0000256" key="7">
    <source>
        <dbReference type="ARBA" id="ARBA00022840"/>
    </source>
</evidence>
<dbReference type="PANTHER" id="PTHR48012">
    <property type="entry name" value="STERILE20-LIKE KINASE, ISOFORM B-RELATED"/>
    <property type="match status" value="1"/>
</dbReference>
<dbReference type="Gene3D" id="3.30.200.20">
    <property type="entry name" value="Phosphorylase Kinase, domain 1"/>
    <property type="match status" value="1"/>
</dbReference>
<dbReference type="SMART" id="SM00220">
    <property type="entry name" value="S_TKc"/>
    <property type="match status" value="1"/>
</dbReference>
<dbReference type="InterPro" id="IPR008271">
    <property type="entry name" value="Ser/Thr_kinase_AS"/>
</dbReference>
<keyword evidence="14" id="KW-1185">Reference proteome</keyword>
<evidence type="ECO:0000256" key="11">
    <source>
        <dbReference type="SAM" id="MobiDB-lite"/>
    </source>
</evidence>
<proteinExistence type="inferred from homology"/>
<evidence type="ECO:0000259" key="12">
    <source>
        <dbReference type="PROSITE" id="PS50011"/>
    </source>
</evidence>
<dbReference type="PANTHER" id="PTHR48012:SF10">
    <property type="entry name" value="FI20177P1"/>
    <property type="match status" value="1"/>
</dbReference>
<feature type="binding site" evidence="10">
    <location>
        <position position="264"/>
    </location>
    <ligand>
        <name>ATP</name>
        <dbReference type="ChEBI" id="CHEBI:30616"/>
    </ligand>
</feature>
<protein>
    <recommendedName>
        <fullName evidence="2">non-specific serine/threonine protein kinase</fullName>
        <ecNumber evidence="2">2.7.11.1</ecNumber>
    </recommendedName>
</protein>
<evidence type="ECO:0000256" key="6">
    <source>
        <dbReference type="ARBA" id="ARBA00022777"/>
    </source>
</evidence>
<dbReference type="Gene3D" id="1.10.510.10">
    <property type="entry name" value="Transferase(Phosphotransferase) domain 1"/>
    <property type="match status" value="1"/>
</dbReference>
<dbReference type="InterPro" id="IPR050629">
    <property type="entry name" value="STE20/SPS1-PAK"/>
</dbReference>
<gene>
    <name evidence="13" type="ORF">INT43_003793</name>
</gene>
<reference evidence="13" key="1">
    <citation type="submission" date="2020-12" db="EMBL/GenBank/DDBJ databases">
        <title>Metabolic potential, ecology and presence of endohyphal bacteria is reflected in genomic diversity of Mucoromycotina.</title>
        <authorList>
            <person name="Muszewska A."/>
            <person name="Okrasinska A."/>
            <person name="Steczkiewicz K."/>
            <person name="Drgas O."/>
            <person name="Orlowska M."/>
            <person name="Perlinska-Lenart U."/>
            <person name="Aleksandrzak-Piekarczyk T."/>
            <person name="Szatraj K."/>
            <person name="Zielenkiewicz U."/>
            <person name="Pilsyk S."/>
            <person name="Malc E."/>
            <person name="Mieczkowski P."/>
            <person name="Kruszewska J.S."/>
            <person name="Biernat P."/>
            <person name="Pawlowska J."/>
        </authorList>
    </citation>
    <scope>NUCLEOTIDE SEQUENCE</scope>
    <source>
        <strain evidence="13">WA0000067209</strain>
    </source>
</reference>
<keyword evidence="3" id="KW-0723">Serine/threonine-protein kinase</keyword>
<dbReference type="SUPFAM" id="SSF56112">
    <property type="entry name" value="Protein kinase-like (PK-like)"/>
    <property type="match status" value="1"/>
</dbReference>
<evidence type="ECO:0000256" key="3">
    <source>
        <dbReference type="ARBA" id="ARBA00022527"/>
    </source>
</evidence>
<comment type="similarity">
    <text evidence="1">Belongs to the protein kinase superfamily. STE Ser/Thr protein kinase family. STE20 subfamily.</text>
</comment>
<feature type="domain" description="Protein kinase" evidence="12">
    <location>
        <begin position="234"/>
        <end position="488"/>
    </location>
</feature>
<dbReference type="PROSITE" id="PS50011">
    <property type="entry name" value="PROTEIN_KINASE_DOM"/>
    <property type="match status" value="1"/>
</dbReference>
<dbReference type="Pfam" id="PF00069">
    <property type="entry name" value="Pkinase"/>
    <property type="match status" value="1"/>
</dbReference>
<dbReference type="PROSITE" id="PS00107">
    <property type="entry name" value="PROTEIN_KINASE_ATP"/>
    <property type="match status" value="1"/>
</dbReference>
<evidence type="ECO:0000256" key="8">
    <source>
        <dbReference type="ARBA" id="ARBA00047899"/>
    </source>
</evidence>
<dbReference type="InterPro" id="IPR000719">
    <property type="entry name" value="Prot_kinase_dom"/>
</dbReference>
<organism evidence="13 14">
    <name type="scientific">Mortierella isabellina</name>
    <name type="common">Filamentous fungus</name>
    <name type="synonym">Umbelopsis isabellina</name>
    <dbReference type="NCBI Taxonomy" id="91625"/>
    <lineage>
        <taxon>Eukaryota</taxon>
        <taxon>Fungi</taxon>
        <taxon>Fungi incertae sedis</taxon>
        <taxon>Mucoromycota</taxon>
        <taxon>Mucoromycotina</taxon>
        <taxon>Umbelopsidomycetes</taxon>
        <taxon>Umbelopsidales</taxon>
        <taxon>Umbelopsidaceae</taxon>
        <taxon>Umbelopsis</taxon>
    </lineage>
</organism>
<dbReference type="GO" id="GO:0005737">
    <property type="term" value="C:cytoplasm"/>
    <property type="evidence" value="ECO:0007669"/>
    <property type="project" value="TreeGrafter"/>
</dbReference>
<dbReference type="InterPro" id="IPR011009">
    <property type="entry name" value="Kinase-like_dom_sf"/>
</dbReference>
<dbReference type="Proteomes" id="UP000654370">
    <property type="component" value="Unassembled WGS sequence"/>
</dbReference>
<name>A0A8H7UC01_MORIS</name>
<dbReference type="EMBL" id="JAEPQZ010000006">
    <property type="protein sequence ID" value="KAG2180006.1"/>
    <property type="molecule type" value="Genomic_DNA"/>
</dbReference>
<feature type="compositionally biased region" description="Pro residues" evidence="11">
    <location>
        <begin position="188"/>
        <end position="198"/>
    </location>
</feature>
<feature type="region of interest" description="Disordered" evidence="11">
    <location>
        <begin position="180"/>
        <end position="210"/>
    </location>
</feature>
<dbReference type="EC" id="2.7.11.1" evidence="2"/>
<dbReference type="PROSITE" id="PS00108">
    <property type="entry name" value="PROTEIN_KINASE_ST"/>
    <property type="match status" value="1"/>
</dbReference>
<dbReference type="GO" id="GO:0004674">
    <property type="term" value="F:protein serine/threonine kinase activity"/>
    <property type="evidence" value="ECO:0007669"/>
    <property type="project" value="UniProtKB-KW"/>
</dbReference>
<dbReference type="OrthoDB" id="4062651at2759"/>
<evidence type="ECO:0000256" key="9">
    <source>
        <dbReference type="ARBA" id="ARBA00048679"/>
    </source>
</evidence>
<comment type="caution">
    <text evidence="13">The sequence shown here is derived from an EMBL/GenBank/DDBJ whole genome shotgun (WGS) entry which is preliminary data.</text>
</comment>